<reference evidence="11" key="1">
    <citation type="journal article" date="2019" name="Int. J. Syst. Evol. Microbiol.">
        <title>The Global Catalogue of Microorganisms (GCM) 10K type strain sequencing project: providing services to taxonomists for standard genome sequencing and annotation.</title>
        <authorList>
            <consortium name="The Broad Institute Genomics Platform"/>
            <consortium name="The Broad Institute Genome Sequencing Center for Infectious Disease"/>
            <person name="Wu L."/>
            <person name="Ma J."/>
        </authorList>
    </citation>
    <scope>NUCLEOTIDE SEQUENCE [LARGE SCALE GENOMIC DNA]</scope>
    <source>
        <strain evidence="11">KCTC 52640</strain>
    </source>
</reference>
<evidence type="ECO:0000256" key="5">
    <source>
        <dbReference type="ARBA" id="ARBA00026121"/>
    </source>
</evidence>
<dbReference type="Pfam" id="PF13193">
    <property type="entry name" value="AMP-binding_C"/>
    <property type="match status" value="1"/>
</dbReference>
<evidence type="ECO:0000259" key="8">
    <source>
        <dbReference type="Pfam" id="PF00501"/>
    </source>
</evidence>
<dbReference type="InterPro" id="IPR020845">
    <property type="entry name" value="AMP-binding_CS"/>
</dbReference>
<dbReference type="Pfam" id="PF00501">
    <property type="entry name" value="AMP-binding"/>
    <property type="match status" value="1"/>
</dbReference>
<evidence type="ECO:0000259" key="9">
    <source>
        <dbReference type="Pfam" id="PF13193"/>
    </source>
</evidence>
<dbReference type="InterPro" id="IPR050237">
    <property type="entry name" value="ATP-dep_AMP-bd_enzyme"/>
</dbReference>
<comment type="pathway">
    <text evidence="2">Lipid metabolism; fatty acid beta-oxidation.</text>
</comment>
<evidence type="ECO:0000256" key="7">
    <source>
        <dbReference type="ARBA" id="ARBA00042773"/>
    </source>
</evidence>
<gene>
    <name evidence="10" type="ORF">ACFOSU_06940</name>
</gene>
<keyword evidence="4" id="KW-0472">Membrane</keyword>
<dbReference type="PANTHER" id="PTHR43767:SF8">
    <property type="entry name" value="LONG-CHAIN-FATTY-ACID--COA LIGASE"/>
    <property type="match status" value="1"/>
</dbReference>
<dbReference type="PROSITE" id="PS00455">
    <property type="entry name" value="AMP_BINDING"/>
    <property type="match status" value="1"/>
</dbReference>
<comment type="subcellular location">
    <subcellularLocation>
        <location evidence="1">Membrane</location>
        <topology evidence="1">Peripheral membrane protein</topology>
    </subcellularLocation>
</comment>
<comment type="caution">
    <text evidence="10">The sequence shown here is derived from an EMBL/GenBank/DDBJ whole genome shotgun (WGS) entry which is preliminary data.</text>
</comment>
<keyword evidence="3" id="KW-0436">Ligase</keyword>
<evidence type="ECO:0000313" key="10">
    <source>
        <dbReference type="EMBL" id="MFC3103623.1"/>
    </source>
</evidence>
<accession>A0ABV7ELP4</accession>
<dbReference type="SUPFAM" id="SSF56801">
    <property type="entry name" value="Acetyl-CoA synthetase-like"/>
    <property type="match status" value="1"/>
</dbReference>
<evidence type="ECO:0000256" key="3">
    <source>
        <dbReference type="ARBA" id="ARBA00022598"/>
    </source>
</evidence>
<dbReference type="InterPro" id="IPR042099">
    <property type="entry name" value="ANL_N_sf"/>
</dbReference>
<evidence type="ECO:0000256" key="1">
    <source>
        <dbReference type="ARBA" id="ARBA00004170"/>
    </source>
</evidence>
<evidence type="ECO:0000256" key="6">
    <source>
        <dbReference type="ARBA" id="ARBA00039545"/>
    </source>
</evidence>
<feature type="domain" description="AMP-dependent synthetase/ligase" evidence="8">
    <location>
        <begin position="16"/>
        <end position="388"/>
    </location>
</feature>
<evidence type="ECO:0000256" key="4">
    <source>
        <dbReference type="ARBA" id="ARBA00023136"/>
    </source>
</evidence>
<dbReference type="Gene3D" id="3.40.50.12780">
    <property type="entry name" value="N-terminal domain of ligase-like"/>
    <property type="match status" value="1"/>
</dbReference>
<dbReference type="InterPro" id="IPR025110">
    <property type="entry name" value="AMP-bd_C"/>
</dbReference>
<sequence>MSDDGDHAITLNRLLDDRVAERGDATALIYQDRAISFTALAEQVRSVAAGLAALGIGPGDTVAVWLPNMPEWVVLEFALARLGAVAVAINTKFRKHEVEDILHRSAARLLVLSPQLGNVDYLSIVEQFDAASLDALEAFLLVDDSVAERRILGRKAYAYRALTTHAAHEADHGRSDSPCNVFTSSGTTSAPKLVLHRQSAITHHALAVAARFGYRDDADAVILGALPFCGVFGFDTIMGALAAGRPVVLMPAFDAAAAVEQIERHRVTHASGSDEMFRRIFMVAEPAARIASLKEGAFANFSADAAALVDSAQALGIKLFQTFGSSEVQALMTYAPAGSGPGRWAVGGGTPSSDETRVRVRDTETGELLPDGESGELEIAGPNVMVEYMHNTEANARAVTADGYVRTGDLGYIEGPDSFVYLARLGDTLRLGGFLVNPREIEAYLEGFDAIALAQVVAVDTERGPRPVAFVILEAGAAFDEAAIIDACQASMAKFKVPIRIQAIDAFPITSSANGEKIQKAKLREQAQALVDRQGALS</sequence>
<dbReference type="InterPro" id="IPR045851">
    <property type="entry name" value="AMP-bd_C_sf"/>
</dbReference>
<dbReference type="Proteomes" id="UP001595462">
    <property type="component" value="Unassembled WGS sequence"/>
</dbReference>
<dbReference type="PANTHER" id="PTHR43767">
    <property type="entry name" value="LONG-CHAIN-FATTY-ACID--COA LIGASE"/>
    <property type="match status" value="1"/>
</dbReference>
<dbReference type="RefSeq" id="WP_380687827.1">
    <property type="nucleotide sequence ID" value="NZ_JBHRSS010000003.1"/>
</dbReference>
<keyword evidence="11" id="KW-1185">Reference proteome</keyword>
<feature type="domain" description="AMP-binding enzyme C-terminal" evidence="9">
    <location>
        <begin position="440"/>
        <end position="513"/>
    </location>
</feature>
<evidence type="ECO:0000256" key="2">
    <source>
        <dbReference type="ARBA" id="ARBA00005005"/>
    </source>
</evidence>
<name>A0ABV7ELP4_9GAMM</name>
<proteinExistence type="predicted"/>
<dbReference type="InterPro" id="IPR000873">
    <property type="entry name" value="AMP-dep_synth/lig_dom"/>
</dbReference>
<evidence type="ECO:0000313" key="11">
    <source>
        <dbReference type="Proteomes" id="UP001595462"/>
    </source>
</evidence>
<dbReference type="EMBL" id="JBHRSS010000003">
    <property type="protein sequence ID" value="MFC3103623.1"/>
    <property type="molecule type" value="Genomic_DNA"/>
</dbReference>
<protein>
    <recommendedName>
        <fullName evidence="6">Long-chain-fatty-acid--CoA ligase</fullName>
        <ecNumber evidence="5">6.2.1.3</ecNumber>
    </recommendedName>
    <alternativeName>
        <fullName evidence="7">Long-chain acyl-CoA synthetase</fullName>
    </alternativeName>
</protein>
<dbReference type="EC" id="6.2.1.3" evidence="5"/>
<dbReference type="Gene3D" id="3.30.300.30">
    <property type="match status" value="1"/>
</dbReference>
<organism evidence="10 11">
    <name type="scientific">Salinisphaera aquimarina</name>
    <dbReference type="NCBI Taxonomy" id="2094031"/>
    <lineage>
        <taxon>Bacteria</taxon>
        <taxon>Pseudomonadati</taxon>
        <taxon>Pseudomonadota</taxon>
        <taxon>Gammaproteobacteria</taxon>
        <taxon>Salinisphaerales</taxon>
        <taxon>Salinisphaeraceae</taxon>
        <taxon>Salinisphaera</taxon>
    </lineage>
</organism>